<proteinExistence type="predicted"/>
<name>A0A0B6Z5T8_9EUPU</name>
<protein>
    <submittedName>
        <fullName evidence="1">Uncharacterized protein</fullName>
    </submittedName>
</protein>
<gene>
    <name evidence="1" type="primary">ORF49320</name>
</gene>
<organism evidence="1">
    <name type="scientific">Arion vulgaris</name>
    <dbReference type="NCBI Taxonomy" id="1028688"/>
    <lineage>
        <taxon>Eukaryota</taxon>
        <taxon>Metazoa</taxon>
        <taxon>Spiralia</taxon>
        <taxon>Lophotrochozoa</taxon>
        <taxon>Mollusca</taxon>
        <taxon>Gastropoda</taxon>
        <taxon>Heterobranchia</taxon>
        <taxon>Euthyneura</taxon>
        <taxon>Panpulmonata</taxon>
        <taxon>Eupulmonata</taxon>
        <taxon>Stylommatophora</taxon>
        <taxon>Helicina</taxon>
        <taxon>Arionoidea</taxon>
        <taxon>Arionidae</taxon>
        <taxon>Arion</taxon>
    </lineage>
</organism>
<evidence type="ECO:0000313" key="1">
    <source>
        <dbReference type="EMBL" id="CEK63747.1"/>
    </source>
</evidence>
<dbReference type="AlphaFoldDB" id="A0A0B6Z5T8"/>
<sequence>MSSTSSSPPPPQLSSMEMLLSIVQCMIGLLLALPEIISGVTGKSTQQYFSVRK</sequence>
<reference evidence="1" key="1">
    <citation type="submission" date="2014-12" db="EMBL/GenBank/DDBJ databases">
        <title>Insight into the proteome of Arion vulgaris.</title>
        <authorList>
            <person name="Aradska J."/>
            <person name="Bulat T."/>
            <person name="Smidak R."/>
            <person name="Sarate P."/>
            <person name="Gangsoo J."/>
            <person name="Sialana F."/>
            <person name="Bilban M."/>
            <person name="Lubec G."/>
        </authorList>
    </citation>
    <scope>NUCLEOTIDE SEQUENCE</scope>
    <source>
        <tissue evidence="1">Skin</tissue>
    </source>
</reference>
<accession>A0A0B6Z5T8</accession>
<dbReference type="EMBL" id="HACG01016882">
    <property type="protein sequence ID" value="CEK63747.1"/>
    <property type="molecule type" value="Transcribed_RNA"/>
</dbReference>